<dbReference type="EMBL" id="QGKV02000832">
    <property type="protein sequence ID" value="KAF3545680.1"/>
    <property type="molecule type" value="Genomic_DNA"/>
</dbReference>
<evidence type="ECO:0000256" key="5">
    <source>
        <dbReference type="ARBA" id="ARBA00023242"/>
    </source>
</evidence>
<dbReference type="Gene3D" id="2.40.330.10">
    <property type="entry name" value="DNA-binding pseudobarrel domain"/>
    <property type="match status" value="1"/>
</dbReference>
<feature type="region of interest" description="Disordered" evidence="6">
    <location>
        <begin position="43"/>
        <end position="63"/>
    </location>
</feature>
<evidence type="ECO:0000259" key="7">
    <source>
        <dbReference type="Pfam" id="PF11926"/>
    </source>
</evidence>
<sequence>MKGKRHAPHVPSYQPQHAPPPRAFYTAPVSQTNVNVARNSFTNQPKTQAPQASGFSESQTAFQVSPDQPTFSFYKHSTLMEMEMEIGRRLWNLRTAFLVRVAMNLKKLQQLVDNILEESAAALPRTIEEEAVKSNQACHHHSPPSSEPDCIIIPNFEFHDFSGKRSEGKFTVGQIWSLNCKEEGLPNYYTKIQKVFTSERGGAPMGYIELDSTAASPIKRQEQDLSMGEVEFEATKKKAEEFKTSKKKEKKKKMKRFKISIRKAYLEYLRIPNIFQDKYIKSESNVMFKIHHAEGKGSWNVLCVVKKWHATFSKGWSQLA</sequence>
<dbReference type="InterPro" id="IPR024593">
    <property type="entry name" value="DUF3444"/>
</dbReference>
<name>A0ABQ7C0J3_BRACR</name>
<evidence type="ECO:0000313" key="9">
    <source>
        <dbReference type="Proteomes" id="UP000266723"/>
    </source>
</evidence>
<keyword evidence="4" id="KW-0804">Transcription</keyword>
<proteinExistence type="predicted"/>
<dbReference type="InterPro" id="IPR015300">
    <property type="entry name" value="DNA-bd_pseudobarrel_sf"/>
</dbReference>
<dbReference type="PANTHER" id="PTHR45089:SF43">
    <property type="entry name" value="DNAJ HEAT SHOCK N-TERMINAL DOMAIN-CONTAINING PROTEIN-RELATED"/>
    <property type="match status" value="1"/>
</dbReference>
<evidence type="ECO:0000256" key="3">
    <source>
        <dbReference type="ARBA" id="ARBA00023125"/>
    </source>
</evidence>
<keyword evidence="2" id="KW-0805">Transcription regulation</keyword>
<evidence type="ECO:0000256" key="1">
    <source>
        <dbReference type="ARBA" id="ARBA00004123"/>
    </source>
</evidence>
<evidence type="ECO:0000313" key="8">
    <source>
        <dbReference type="EMBL" id="KAF3545680.1"/>
    </source>
</evidence>
<keyword evidence="5" id="KW-0539">Nucleus</keyword>
<dbReference type="Pfam" id="PF11926">
    <property type="entry name" value="DUF3444"/>
    <property type="match status" value="1"/>
</dbReference>
<reference evidence="8 9" key="1">
    <citation type="journal article" date="2020" name="BMC Genomics">
        <title>Intraspecific diversification of the crop wild relative Brassica cretica Lam. using demographic model selection.</title>
        <authorList>
            <person name="Kioukis A."/>
            <person name="Michalopoulou V.A."/>
            <person name="Briers L."/>
            <person name="Pirintsos S."/>
            <person name="Studholme D.J."/>
            <person name="Pavlidis P."/>
            <person name="Sarris P.F."/>
        </authorList>
    </citation>
    <scope>NUCLEOTIDE SEQUENCE [LARGE SCALE GENOMIC DNA]</scope>
    <source>
        <strain evidence="9">cv. PFS-1207/04</strain>
    </source>
</reference>
<protein>
    <recommendedName>
        <fullName evidence="7">DUF3444 domain-containing protein</fullName>
    </recommendedName>
</protein>
<dbReference type="PANTHER" id="PTHR45089">
    <property type="entry name" value="DNAJ HEAT SHOCK AMINO-TERMINAL DOMAIN PROTEIN-RELATED"/>
    <property type="match status" value="1"/>
</dbReference>
<gene>
    <name evidence="8" type="ORF">DY000_02010561</name>
</gene>
<feature type="region of interest" description="Disordered" evidence="6">
    <location>
        <begin position="1"/>
        <end position="21"/>
    </location>
</feature>
<evidence type="ECO:0000256" key="6">
    <source>
        <dbReference type="SAM" id="MobiDB-lite"/>
    </source>
</evidence>
<keyword evidence="3" id="KW-0238">DNA-binding</keyword>
<organism evidence="8 9">
    <name type="scientific">Brassica cretica</name>
    <name type="common">Mustard</name>
    <dbReference type="NCBI Taxonomy" id="69181"/>
    <lineage>
        <taxon>Eukaryota</taxon>
        <taxon>Viridiplantae</taxon>
        <taxon>Streptophyta</taxon>
        <taxon>Embryophyta</taxon>
        <taxon>Tracheophyta</taxon>
        <taxon>Spermatophyta</taxon>
        <taxon>Magnoliopsida</taxon>
        <taxon>eudicotyledons</taxon>
        <taxon>Gunneridae</taxon>
        <taxon>Pentapetalae</taxon>
        <taxon>rosids</taxon>
        <taxon>malvids</taxon>
        <taxon>Brassicales</taxon>
        <taxon>Brassicaceae</taxon>
        <taxon>Brassiceae</taxon>
        <taxon>Brassica</taxon>
    </lineage>
</organism>
<comment type="caution">
    <text evidence="8">The sequence shown here is derived from an EMBL/GenBank/DDBJ whole genome shotgun (WGS) entry which is preliminary data.</text>
</comment>
<comment type="subcellular location">
    <subcellularLocation>
        <location evidence="1">Nucleus</location>
    </subcellularLocation>
</comment>
<dbReference type="Proteomes" id="UP000266723">
    <property type="component" value="Unassembled WGS sequence"/>
</dbReference>
<evidence type="ECO:0000256" key="2">
    <source>
        <dbReference type="ARBA" id="ARBA00023015"/>
    </source>
</evidence>
<accession>A0ABQ7C0J3</accession>
<feature type="domain" description="DUF3444" evidence="7">
    <location>
        <begin position="148"/>
        <end position="246"/>
    </location>
</feature>
<evidence type="ECO:0000256" key="4">
    <source>
        <dbReference type="ARBA" id="ARBA00023163"/>
    </source>
</evidence>
<keyword evidence="9" id="KW-1185">Reference proteome</keyword>